<dbReference type="OrthoDB" id="4696640at2"/>
<dbReference type="PROSITE" id="PS51257">
    <property type="entry name" value="PROKAR_LIPOPROTEIN"/>
    <property type="match status" value="1"/>
</dbReference>
<dbReference type="NCBIfam" id="NF043047">
    <property type="entry name" value="EstaseRv3036c"/>
    <property type="match status" value="1"/>
</dbReference>
<feature type="signal peptide" evidence="1">
    <location>
        <begin position="1"/>
        <end position="17"/>
    </location>
</feature>
<feature type="domain" description="DUF3298" evidence="2">
    <location>
        <begin position="173"/>
        <end position="238"/>
    </location>
</feature>
<gene>
    <name evidence="3" type="ORF">AWC05_16810</name>
</gene>
<organism evidence="3 4">
    <name type="scientific">Mycobacterium florentinum</name>
    <dbReference type="NCBI Taxonomy" id="292462"/>
    <lineage>
        <taxon>Bacteria</taxon>
        <taxon>Bacillati</taxon>
        <taxon>Actinomycetota</taxon>
        <taxon>Actinomycetes</taxon>
        <taxon>Mycobacteriales</taxon>
        <taxon>Mycobacteriaceae</taxon>
        <taxon>Mycobacterium</taxon>
        <taxon>Mycobacterium simiae complex</taxon>
    </lineage>
</organism>
<dbReference type="InterPro" id="IPR053421">
    <property type="entry name" value="Esterase_Immunogenic_RsiV"/>
</dbReference>
<keyword evidence="4" id="KW-1185">Reference proteome</keyword>
<dbReference type="AlphaFoldDB" id="A0A1X1UC14"/>
<proteinExistence type="predicted"/>
<dbReference type="RefSeq" id="WP_085221336.1">
    <property type="nucleotide sequence ID" value="NZ_AP022576.1"/>
</dbReference>
<keyword evidence="1" id="KW-0732">Signal</keyword>
<dbReference type="Pfam" id="PF11738">
    <property type="entry name" value="DUF3298"/>
    <property type="match status" value="1"/>
</dbReference>
<evidence type="ECO:0000259" key="2">
    <source>
        <dbReference type="Pfam" id="PF11738"/>
    </source>
</evidence>
<name>A0A1X1UC14_MYCFL</name>
<comment type="caution">
    <text evidence="3">The sequence shown here is derived from an EMBL/GenBank/DDBJ whole genome shotgun (WGS) entry which is preliminary data.</text>
</comment>
<evidence type="ECO:0000256" key="1">
    <source>
        <dbReference type="SAM" id="SignalP"/>
    </source>
</evidence>
<protein>
    <recommendedName>
        <fullName evidence="2">DUF3298 domain-containing protein</fullName>
    </recommendedName>
</protein>
<dbReference type="Gene3D" id="3.90.640.20">
    <property type="entry name" value="Heat-shock cognate protein, ATPase"/>
    <property type="match status" value="1"/>
</dbReference>
<reference evidence="3 4" key="1">
    <citation type="submission" date="2016-01" db="EMBL/GenBank/DDBJ databases">
        <title>The new phylogeny of the genus Mycobacterium.</title>
        <authorList>
            <person name="Tarcisio F."/>
            <person name="Conor M."/>
            <person name="Antonella G."/>
            <person name="Elisabetta G."/>
            <person name="Giulia F.S."/>
            <person name="Sara T."/>
            <person name="Anna F."/>
            <person name="Clotilde B."/>
            <person name="Roberto B."/>
            <person name="Veronica D.S."/>
            <person name="Fabio R."/>
            <person name="Monica P."/>
            <person name="Olivier J."/>
            <person name="Enrico T."/>
            <person name="Nicola S."/>
        </authorList>
    </citation>
    <scope>NUCLEOTIDE SEQUENCE [LARGE SCALE GENOMIC DNA]</scope>
    <source>
        <strain evidence="3 4">DSM 44852</strain>
    </source>
</reference>
<feature type="chain" id="PRO_5012868897" description="DUF3298 domain-containing protein" evidence="1">
    <location>
        <begin position="18"/>
        <end position="246"/>
    </location>
</feature>
<dbReference type="InterPro" id="IPR021729">
    <property type="entry name" value="DUF3298"/>
</dbReference>
<evidence type="ECO:0000313" key="3">
    <source>
        <dbReference type="EMBL" id="ORV54278.1"/>
    </source>
</evidence>
<evidence type="ECO:0000313" key="4">
    <source>
        <dbReference type="Proteomes" id="UP000193010"/>
    </source>
</evidence>
<accession>A0A1X1UC14</accession>
<dbReference type="Gene3D" id="3.30.565.40">
    <property type="entry name" value="Fervidobacterium nodosum Rt17-B1 like"/>
    <property type="match status" value="1"/>
</dbReference>
<dbReference type="STRING" id="292462.AWC05_16810"/>
<dbReference type="Proteomes" id="UP000193010">
    <property type="component" value="Unassembled WGS sequence"/>
</dbReference>
<sequence>MKIVIRWVVAAAMIASAAGCATSPVAHQTASSSPAPATTSVAAQGRSVCAQLNGTIGPDQNCHVHSTTPTYKIDIGFPLDYPDMPAVTDFVKRDRDAFLDWVAKFGPSDGRGRPYEYQVTAKTFRSGPADSGTQSLVLKIDNDTGFAHEGHPNTTFRSFNFDLGKRVPITFDTLFKPGTNPLEILNPITQREFDAPTVDLDEKTYQNFAITNEAVIFFFGQDQVVPDNAGPHKITVPRAELASVLA</sequence>
<dbReference type="EMBL" id="LQOV01000008">
    <property type="protein sequence ID" value="ORV54278.1"/>
    <property type="molecule type" value="Genomic_DNA"/>
</dbReference>
<dbReference type="InterPro" id="IPR037126">
    <property type="entry name" value="PdaC/RsiV-like_sf"/>
</dbReference>